<sequence length="186" mass="20184">MHVLNSITYVLPLIAHAVALPHKRQTTYEFDITGLGGKFPTDGPYGTGPIDSSLSITISYPDPSSTSGATLSTFCSYSWPASIPPGPTDWTVCEDPSVQWRLPTDGWTNFANYRVEVYQTLTPDGAGLDATHYLTQNPSMPSDPNAYLSCLQMGKFNPELCQLNGPLSVHPGPVVMYATEETARPN</sequence>
<dbReference type="Proteomes" id="UP001153332">
    <property type="component" value="Unassembled WGS sequence"/>
</dbReference>
<organism evidence="1 2">
    <name type="scientific">Lasiodiplodia mahajangana</name>
    <dbReference type="NCBI Taxonomy" id="1108764"/>
    <lineage>
        <taxon>Eukaryota</taxon>
        <taxon>Fungi</taxon>
        <taxon>Dikarya</taxon>
        <taxon>Ascomycota</taxon>
        <taxon>Pezizomycotina</taxon>
        <taxon>Dothideomycetes</taxon>
        <taxon>Dothideomycetes incertae sedis</taxon>
        <taxon>Botryosphaeriales</taxon>
        <taxon>Botryosphaeriaceae</taxon>
        <taxon>Lasiodiplodia</taxon>
    </lineage>
</organism>
<reference evidence="1" key="1">
    <citation type="submission" date="2022-12" db="EMBL/GenBank/DDBJ databases">
        <title>Genome Sequence of Lasiodiplodia mahajangana.</title>
        <authorList>
            <person name="Buettner E."/>
        </authorList>
    </citation>
    <scope>NUCLEOTIDE SEQUENCE</scope>
    <source>
        <strain evidence="1">VT137</strain>
    </source>
</reference>
<name>A0ACC2JGG3_9PEZI</name>
<evidence type="ECO:0000313" key="2">
    <source>
        <dbReference type="Proteomes" id="UP001153332"/>
    </source>
</evidence>
<proteinExistence type="predicted"/>
<accession>A0ACC2JGG3</accession>
<gene>
    <name evidence="1" type="ORF">O1611_g7049</name>
</gene>
<dbReference type="EMBL" id="JAPUUL010001792">
    <property type="protein sequence ID" value="KAJ8126590.1"/>
    <property type="molecule type" value="Genomic_DNA"/>
</dbReference>
<keyword evidence="2" id="KW-1185">Reference proteome</keyword>
<comment type="caution">
    <text evidence="1">The sequence shown here is derived from an EMBL/GenBank/DDBJ whole genome shotgun (WGS) entry which is preliminary data.</text>
</comment>
<protein>
    <submittedName>
        <fullName evidence="1">Uncharacterized protein</fullName>
    </submittedName>
</protein>
<evidence type="ECO:0000313" key="1">
    <source>
        <dbReference type="EMBL" id="KAJ8126590.1"/>
    </source>
</evidence>